<evidence type="ECO:0000256" key="7">
    <source>
        <dbReference type="SAM" id="Phobius"/>
    </source>
</evidence>
<dbReference type="GO" id="GO:0016413">
    <property type="term" value="F:O-acetyltransferase activity"/>
    <property type="evidence" value="ECO:0007669"/>
    <property type="project" value="TreeGrafter"/>
</dbReference>
<feature type="transmembrane region" description="Helical" evidence="7">
    <location>
        <begin position="97"/>
        <end position="116"/>
    </location>
</feature>
<evidence type="ECO:0000259" key="8">
    <source>
        <dbReference type="Pfam" id="PF01757"/>
    </source>
</evidence>
<name>C8P5J5_9LACO</name>
<reference evidence="10 12" key="2">
    <citation type="journal article" date="2015" name="Genome Announc.">
        <title>Expanding the biotechnology potential of lactobacilli through comparative genomics of 213 strains and associated genera.</title>
        <authorList>
            <person name="Sun Z."/>
            <person name="Harris H.M."/>
            <person name="McCann A."/>
            <person name="Guo C."/>
            <person name="Argimon S."/>
            <person name="Zhang W."/>
            <person name="Yang X."/>
            <person name="Jeffery I.B."/>
            <person name="Cooney J.C."/>
            <person name="Kagawa T.F."/>
            <person name="Liu W."/>
            <person name="Song Y."/>
            <person name="Salvetti E."/>
            <person name="Wrobel A."/>
            <person name="Rasinkangas P."/>
            <person name="Parkhill J."/>
            <person name="Rea M.C."/>
            <person name="O'Sullivan O."/>
            <person name="Ritari J."/>
            <person name="Douillard F.P."/>
            <person name="Paul Ross R."/>
            <person name="Yang R."/>
            <person name="Briner A.E."/>
            <person name="Felis G.E."/>
            <person name="de Vos W.M."/>
            <person name="Barrangou R."/>
            <person name="Klaenhammer T.R."/>
            <person name="Caufield P.W."/>
            <person name="Cui Y."/>
            <person name="Zhang H."/>
            <person name="O'Toole P.W."/>
        </authorList>
    </citation>
    <scope>NUCLEOTIDE SEQUENCE [LARGE SCALE GENOMIC DNA]</scope>
    <source>
        <strain evidence="10 12">DSM 16041</strain>
    </source>
</reference>
<keyword evidence="4 7" id="KW-0812">Transmembrane</keyword>
<dbReference type="PATRIC" id="fig|525309.8.peg.1280"/>
<dbReference type="InterPro" id="IPR002656">
    <property type="entry name" value="Acyl_transf_3_dom"/>
</dbReference>
<proteinExistence type="inferred from homology"/>
<evidence type="ECO:0000313" key="11">
    <source>
        <dbReference type="Proteomes" id="UP000003675"/>
    </source>
</evidence>
<accession>C8P5J5</accession>
<dbReference type="Proteomes" id="UP000051883">
    <property type="component" value="Unassembled WGS sequence"/>
</dbReference>
<feature type="domain" description="Acyltransferase 3" evidence="8">
    <location>
        <begin position="58"/>
        <end position="356"/>
    </location>
</feature>
<reference evidence="9 11" key="1">
    <citation type="submission" date="2009-09" db="EMBL/GenBank/DDBJ databases">
        <authorList>
            <person name="Qin X."/>
            <person name="Bachman B."/>
            <person name="Battles P."/>
            <person name="Bell A."/>
            <person name="Bess C."/>
            <person name="Bickham C."/>
            <person name="Chaboub L."/>
            <person name="Chen D."/>
            <person name="Coyle M."/>
            <person name="Deiros D.R."/>
            <person name="Dinh H."/>
            <person name="Forbes L."/>
            <person name="Fowler G."/>
            <person name="Francisco L."/>
            <person name="Fu Q."/>
            <person name="Gubbala S."/>
            <person name="Hale W."/>
            <person name="Han Y."/>
            <person name="Hemphill L."/>
            <person name="Highlander S.K."/>
            <person name="Hirani K."/>
            <person name="Hogues M."/>
            <person name="Jackson L."/>
            <person name="Jakkamsetti A."/>
            <person name="Javaid M."/>
            <person name="Jiang H."/>
            <person name="Korchina V."/>
            <person name="Kovar C."/>
            <person name="Lara F."/>
            <person name="Lee S."/>
            <person name="Mata R."/>
            <person name="Mathew T."/>
            <person name="Moen C."/>
            <person name="Morales K."/>
            <person name="Munidasa M."/>
            <person name="Nazareth L."/>
            <person name="Ngo R."/>
            <person name="Nguyen L."/>
            <person name="Okwuonu G."/>
            <person name="Ongeri F."/>
            <person name="Patil S."/>
            <person name="Petrosino J."/>
            <person name="Pham C."/>
            <person name="Pham P."/>
            <person name="Pu L.-L."/>
            <person name="Puazo M."/>
            <person name="Raj R."/>
            <person name="Reid J."/>
            <person name="Rouhana J."/>
            <person name="Saada N."/>
            <person name="Shang Y."/>
            <person name="Simmons D."/>
            <person name="Thornton R."/>
            <person name="Warren J."/>
            <person name="Weissenberger G."/>
            <person name="Zhang J."/>
            <person name="Zhang L."/>
            <person name="Zhou C."/>
            <person name="Zhu D."/>
            <person name="Muzny D."/>
            <person name="Worley K."/>
            <person name="Gibbs R."/>
        </authorList>
    </citation>
    <scope>NUCLEOTIDE SEQUENCE [LARGE SCALE GENOMIC DNA]</scope>
    <source>
        <strain evidence="9 11">DSM 16041</strain>
    </source>
</reference>
<dbReference type="HOGENOM" id="CLU_047714_2_1_9"/>
<organism evidence="9 11">
    <name type="scientific">Limosilactobacillus antri DSM 16041</name>
    <dbReference type="NCBI Taxonomy" id="525309"/>
    <lineage>
        <taxon>Bacteria</taxon>
        <taxon>Bacillati</taxon>
        <taxon>Bacillota</taxon>
        <taxon>Bacilli</taxon>
        <taxon>Lactobacillales</taxon>
        <taxon>Lactobacillaceae</taxon>
        <taxon>Limosilactobacillus</taxon>
    </lineage>
</organism>
<evidence type="ECO:0000313" key="12">
    <source>
        <dbReference type="Proteomes" id="UP000051883"/>
    </source>
</evidence>
<feature type="transmembrane region" description="Helical" evidence="7">
    <location>
        <begin position="337"/>
        <end position="359"/>
    </location>
</feature>
<evidence type="ECO:0000256" key="5">
    <source>
        <dbReference type="ARBA" id="ARBA00022989"/>
    </source>
</evidence>
<sequence>MAGGDDQLAELTRLNQADIGDCEKLMAVTTVMTQSVISFLLPQTRAIGQQFFLGGIYELIKFSAPAFIFGIVYSTVRTHPAARWHDYPQFMLNRWHVLFIPSILWTAVYLVGLPQLQQHQHYHNWASFCWQFINGNAAPHLWYNVMMLQFIIIMPLFWWLARVMQHNPSRGWLLFVLTLLFEICWHLLYERLVFHNSHPQYWYLLDRIFPSFLIFAVGGVLTYAFAKRLQPFIAQHWLAQLAFWLLCLYIVTANFFHYGYPVRLTNAPYYLPSMVFYNLSTIGLIATFLTHLQRVHNQWLPLIHWVALYAHRAFLGHVFWLYWLWQGCQHFLPWLPLELTLPLLVVFTVACSFAFAYGAHRTWSGVKRRCGHHQIKNG</sequence>
<dbReference type="STRING" id="525309.HMPREF0494_0589"/>
<dbReference type="EMBL" id="AZDK01000031">
    <property type="protein sequence ID" value="KRK56600.1"/>
    <property type="molecule type" value="Genomic_DNA"/>
</dbReference>
<dbReference type="PANTHER" id="PTHR40074">
    <property type="entry name" value="O-ACETYLTRANSFERASE WECH"/>
    <property type="match status" value="1"/>
</dbReference>
<keyword evidence="6 7" id="KW-0472">Membrane</keyword>
<keyword evidence="5 7" id="KW-1133">Transmembrane helix</keyword>
<evidence type="ECO:0000256" key="6">
    <source>
        <dbReference type="ARBA" id="ARBA00023136"/>
    </source>
</evidence>
<evidence type="ECO:0000313" key="9">
    <source>
        <dbReference type="EMBL" id="EEW54253.1"/>
    </source>
</evidence>
<feature type="transmembrane region" description="Helical" evidence="7">
    <location>
        <begin position="59"/>
        <end position="76"/>
    </location>
</feature>
<dbReference type="Pfam" id="PF01757">
    <property type="entry name" value="Acyl_transf_3"/>
    <property type="match status" value="1"/>
</dbReference>
<comment type="subcellular location">
    <subcellularLocation>
        <location evidence="1">Cell membrane</location>
        <topology evidence="1">Multi-pass membrane protein</topology>
    </subcellularLocation>
</comment>
<feature type="transmembrane region" description="Helical" evidence="7">
    <location>
        <begin position="141"/>
        <end position="160"/>
    </location>
</feature>
<feature type="transmembrane region" description="Helical" evidence="7">
    <location>
        <begin position="238"/>
        <end position="257"/>
    </location>
</feature>
<feature type="transmembrane region" description="Helical" evidence="7">
    <location>
        <begin position="302"/>
        <end position="325"/>
    </location>
</feature>
<evidence type="ECO:0000256" key="2">
    <source>
        <dbReference type="ARBA" id="ARBA00007400"/>
    </source>
</evidence>
<dbReference type="PANTHER" id="PTHR40074:SF2">
    <property type="entry name" value="O-ACETYLTRANSFERASE WECH"/>
    <property type="match status" value="1"/>
</dbReference>
<evidence type="ECO:0000313" key="10">
    <source>
        <dbReference type="EMBL" id="KRK56600.1"/>
    </source>
</evidence>
<dbReference type="eggNOG" id="COG1835">
    <property type="taxonomic scope" value="Bacteria"/>
</dbReference>
<dbReference type="EMBL" id="ACLL01000014">
    <property type="protein sequence ID" value="EEW54253.1"/>
    <property type="molecule type" value="Genomic_DNA"/>
</dbReference>
<feature type="transmembrane region" description="Helical" evidence="7">
    <location>
        <begin position="172"/>
        <end position="188"/>
    </location>
</feature>
<keyword evidence="12" id="KW-1185">Reference proteome</keyword>
<comment type="similarity">
    <text evidence="2">Belongs to the acyltransferase 3 family.</text>
</comment>
<protein>
    <submittedName>
        <fullName evidence="10">Integral membrane protein</fullName>
    </submittedName>
</protein>
<evidence type="ECO:0000256" key="3">
    <source>
        <dbReference type="ARBA" id="ARBA00022475"/>
    </source>
</evidence>
<gene>
    <name evidence="10" type="ORF">FC31_GL001267</name>
    <name evidence="9" type="ORF">HMPREF0494_0589</name>
</gene>
<dbReference type="Proteomes" id="UP000003675">
    <property type="component" value="Unassembled WGS sequence"/>
</dbReference>
<comment type="caution">
    <text evidence="9">The sequence shown here is derived from an EMBL/GenBank/DDBJ whole genome shotgun (WGS) entry which is preliminary data.</text>
</comment>
<dbReference type="GO" id="GO:0005886">
    <property type="term" value="C:plasma membrane"/>
    <property type="evidence" value="ECO:0007669"/>
    <property type="project" value="UniProtKB-SubCell"/>
</dbReference>
<evidence type="ECO:0000256" key="4">
    <source>
        <dbReference type="ARBA" id="ARBA00022692"/>
    </source>
</evidence>
<feature type="transmembrane region" description="Helical" evidence="7">
    <location>
        <begin position="269"/>
        <end position="290"/>
    </location>
</feature>
<dbReference type="AlphaFoldDB" id="C8P5J5"/>
<feature type="transmembrane region" description="Helical" evidence="7">
    <location>
        <begin position="208"/>
        <end position="226"/>
    </location>
</feature>
<evidence type="ECO:0000256" key="1">
    <source>
        <dbReference type="ARBA" id="ARBA00004651"/>
    </source>
</evidence>
<dbReference type="GO" id="GO:0009246">
    <property type="term" value="P:enterobacterial common antigen biosynthetic process"/>
    <property type="evidence" value="ECO:0007669"/>
    <property type="project" value="TreeGrafter"/>
</dbReference>
<keyword evidence="3" id="KW-1003">Cell membrane</keyword>